<dbReference type="SUPFAM" id="SSF50044">
    <property type="entry name" value="SH3-domain"/>
    <property type="match status" value="1"/>
</dbReference>
<feature type="domain" description="SH3" evidence="4">
    <location>
        <begin position="83"/>
        <end position="144"/>
    </location>
</feature>
<evidence type="ECO:0008006" key="8">
    <source>
        <dbReference type="Google" id="ProtNLM"/>
    </source>
</evidence>
<feature type="region of interest" description="Disordered" evidence="3">
    <location>
        <begin position="1"/>
        <end position="21"/>
    </location>
</feature>
<dbReference type="PANTHER" id="PTHR47775">
    <property type="entry name" value="BUD SITE SELECTION PROTEIN 14"/>
    <property type="match status" value="1"/>
</dbReference>
<evidence type="ECO:0000259" key="5">
    <source>
        <dbReference type="PROSITE" id="PS50200"/>
    </source>
</evidence>
<feature type="compositionally biased region" description="Acidic residues" evidence="3">
    <location>
        <begin position="55"/>
        <end position="73"/>
    </location>
</feature>
<feature type="compositionally biased region" description="Polar residues" evidence="3">
    <location>
        <begin position="181"/>
        <end position="190"/>
    </location>
</feature>
<feature type="compositionally biased region" description="Low complexity" evidence="3">
    <location>
        <begin position="1328"/>
        <end position="1345"/>
    </location>
</feature>
<dbReference type="SMART" id="SM00326">
    <property type="entry name" value="SH3"/>
    <property type="match status" value="1"/>
</dbReference>
<dbReference type="CDD" id="cd17043">
    <property type="entry name" value="RA"/>
    <property type="match status" value="1"/>
</dbReference>
<evidence type="ECO:0000256" key="3">
    <source>
        <dbReference type="SAM" id="MobiDB-lite"/>
    </source>
</evidence>
<feature type="compositionally biased region" description="Low complexity" evidence="3">
    <location>
        <begin position="1414"/>
        <end position="1430"/>
    </location>
</feature>
<feature type="compositionally biased region" description="Low complexity" evidence="3">
    <location>
        <begin position="390"/>
        <end position="414"/>
    </location>
</feature>
<reference evidence="6 7" key="1">
    <citation type="submission" date="2018-06" db="EMBL/GenBank/DDBJ databases">
        <title>A transcriptomic atlas of mushroom development highlights an independent origin of complex multicellularity.</title>
        <authorList>
            <consortium name="DOE Joint Genome Institute"/>
            <person name="Krizsan K."/>
            <person name="Almasi E."/>
            <person name="Merenyi Z."/>
            <person name="Sahu N."/>
            <person name="Viragh M."/>
            <person name="Koszo T."/>
            <person name="Mondo S."/>
            <person name="Kiss B."/>
            <person name="Balint B."/>
            <person name="Kues U."/>
            <person name="Barry K."/>
            <person name="Hegedus J.C."/>
            <person name="Henrissat B."/>
            <person name="Johnson J."/>
            <person name="Lipzen A."/>
            <person name="Ohm R."/>
            <person name="Nagy I."/>
            <person name="Pangilinan J."/>
            <person name="Yan J."/>
            <person name="Xiong Y."/>
            <person name="Grigoriev I.V."/>
            <person name="Hibbett D.S."/>
            <person name="Nagy L.G."/>
        </authorList>
    </citation>
    <scope>NUCLEOTIDE SEQUENCE [LARGE SCALE GENOMIC DNA]</scope>
    <source>
        <strain evidence="6 7">SZMC22713</strain>
    </source>
</reference>
<protein>
    <recommendedName>
        <fullName evidence="8">SH3 domain-containing protein</fullName>
    </recommendedName>
</protein>
<feature type="compositionally biased region" description="Low complexity" evidence="3">
    <location>
        <begin position="559"/>
        <end position="575"/>
    </location>
</feature>
<evidence type="ECO:0000256" key="2">
    <source>
        <dbReference type="PROSITE-ProRule" id="PRU00192"/>
    </source>
</evidence>
<feature type="compositionally biased region" description="Low complexity" evidence="3">
    <location>
        <begin position="1294"/>
        <end position="1318"/>
    </location>
</feature>
<feature type="compositionally biased region" description="Low complexity" evidence="3">
    <location>
        <begin position="1362"/>
        <end position="1371"/>
    </location>
</feature>
<feature type="compositionally biased region" description="Polar residues" evidence="3">
    <location>
        <begin position="607"/>
        <end position="619"/>
    </location>
</feature>
<feature type="region of interest" description="Disordered" evidence="3">
    <location>
        <begin position="659"/>
        <end position="685"/>
    </location>
</feature>
<dbReference type="EMBL" id="ML170174">
    <property type="protein sequence ID" value="TDL22496.1"/>
    <property type="molecule type" value="Genomic_DNA"/>
</dbReference>
<feature type="compositionally biased region" description="Basic and acidic residues" evidence="3">
    <location>
        <begin position="415"/>
        <end position="433"/>
    </location>
</feature>
<dbReference type="InterPro" id="IPR029071">
    <property type="entry name" value="Ubiquitin-like_domsf"/>
</dbReference>
<dbReference type="SUPFAM" id="SSF54236">
    <property type="entry name" value="Ubiquitin-like"/>
    <property type="match status" value="1"/>
</dbReference>
<gene>
    <name evidence="6" type="ORF">BD410DRAFT_860906</name>
</gene>
<feature type="compositionally biased region" description="Polar residues" evidence="3">
    <location>
        <begin position="519"/>
        <end position="528"/>
    </location>
</feature>
<feature type="compositionally biased region" description="Polar residues" evidence="3">
    <location>
        <begin position="546"/>
        <end position="558"/>
    </location>
</feature>
<name>A0A4Y7Q5C8_9AGAM</name>
<feature type="region of interest" description="Disordered" evidence="3">
    <location>
        <begin position="350"/>
        <end position="619"/>
    </location>
</feature>
<dbReference type="VEuPathDB" id="FungiDB:BD410DRAFT_860906"/>
<proteinExistence type="predicted"/>
<keyword evidence="7" id="KW-1185">Reference proteome</keyword>
<accession>A0A4Y7Q5C8</accession>
<feature type="compositionally biased region" description="Basic and acidic residues" evidence="3">
    <location>
        <begin position="503"/>
        <end position="516"/>
    </location>
</feature>
<feature type="region of interest" description="Disordered" evidence="3">
    <location>
        <begin position="45"/>
        <end position="75"/>
    </location>
</feature>
<feature type="region of interest" description="Disordered" evidence="3">
    <location>
        <begin position="1293"/>
        <end position="1435"/>
    </location>
</feature>
<dbReference type="Gene3D" id="3.10.20.90">
    <property type="entry name" value="Phosphatidylinositol 3-kinase Catalytic Subunit, Chain A, domain 1"/>
    <property type="match status" value="1"/>
</dbReference>
<dbReference type="GO" id="GO:0015630">
    <property type="term" value="C:microtubule cytoskeleton"/>
    <property type="evidence" value="ECO:0007669"/>
    <property type="project" value="TreeGrafter"/>
</dbReference>
<feature type="compositionally biased region" description="Low complexity" evidence="3">
    <location>
        <begin position="676"/>
        <end position="685"/>
    </location>
</feature>
<feature type="compositionally biased region" description="Low complexity" evidence="3">
    <location>
        <begin position="312"/>
        <end position="325"/>
    </location>
</feature>
<feature type="compositionally biased region" description="Low complexity" evidence="3">
    <location>
        <begin position="1123"/>
        <end position="1139"/>
    </location>
</feature>
<dbReference type="OrthoDB" id="15425at2759"/>
<dbReference type="PROSITE" id="PS50200">
    <property type="entry name" value="RA"/>
    <property type="match status" value="1"/>
</dbReference>
<dbReference type="InterPro" id="IPR053039">
    <property type="entry name" value="Polarity_Bud-Selection_Reg"/>
</dbReference>
<dbReference type="STRING" id="50990.A0A4Y7Q5C8"/>
<dbReference type="GO" id="GO:0008104">
    <property type="term" value="P:intracellular protein localization"/>
    <property type="evidence" value="ECO:0007669"/>
    <property type="project" value="TreeGrafter"/>
</dbReference>
<dbReference type="GO" id="GO:0051286">
    <property type="term" value="C:cell tip"/>
    <property type="evidence" value="ECO:0007669"/>
    <property type="project" value="TreeGrafter"/>
</dbReference>
<dbReference type="Gene3D" id="2.30.30.40">
    <property type="entry name" value="SH3 Domains"/>
    <property type="match status" value="1"/>
</dbReference>
<evidence type="ECO:0000259" key="4">
    <source>
        <dbReference type="PROSITE" id="PS50002"/>
    </source>
</evidence>
<dbReference type="InterPro" id="IPR001452">
    <property type="entry name" value="SH3_domain"/>
</dbReference>
<dbReference type="GO" id="GO:0030950">
    <property type="term" value="P:establishment or maintenance of actin cytoskeleton polarity"/>
    <property type="evidence" value="ECO:0007669"/>
    <property type="project" value="TreeGrafter"/>
</dbReference>
<dbReference type="Proteomes" id="UP000294933">
    <property type="component" value="Unassembled WGS sequence"/>
</dbReference>
<evidence type="ECO:0000313" key="6">
    <source>
        <dbReference type="EMBL" id="TDL22496.1"/>
    </source>
</evidence>
<dbReference type="Pfam" id="PF00788">
    <property type="entry name" value="RA"/>
    <property type="match status" value="1"/>
</dbReference>
<feature type="region of interest" description="Disordered" evidence="3">
    <location>
        <begin position="299"/>
        <end position="325"/>
    </location>
</feature>
<dbReference type="PANTHER" id="PTHR47775:SF1">
    <property type="entry name" value="BUD SITE SELECTION PROTEIN 14"/>
    <property type="match status" value="1"/>
</dbReference>
<feature type="region of interest" description="Disordered" evidence="3">
    <location>
        <begin position="181"/>
        <end position="208"/>
    </location>
</feature>
<feature type="compositionally biased region" description="Polar residues" evidence="3">
    <location>
        <begin position="1377"/>
        <end position="1395"/>
    </location>
</feature>
<sequence length="1516" mass="163000">MQADVDAGSVRRPHRQDTFDLRDQIVGDEQIQRGQPIHTDIIYTSASDEEHSVLEDDSSDEGEVGDYVDDDQSSELSIPNESIDFDLVYSLTNFAATVEGQASVVKGDSLFLIDDSNSYWWLVRVLKTQEIGYIPAENIETPFERLARLNKHRNVDLASATQAELLEGANQSRENLRLQVSSRAGANSVSPIPGQRNDSRNAARSRGGKAVAFTRNSNVFRYPPAVWNEEDEDGEDDWDEDDLEYDELVVKDEAGMQDVHMQIHDDRDEDMVGMEPDDGMNWEEEAAEEIQQRQMVKNSAPMGNVPGSLRPGAGQQQQVDQQQQAQGPIVIGPGLATTLRQQTSRERLFAQQEAERVSSASQPTIIDPAEVTETKKVVITPPVARDSPEKPSSSAPSAGPLLPSAIMQQQQQQQEQDRKRAREEIEAAEEAARKKANISGGRPPEAKEMARTASGSSVSSNGGSAGGGKLRKERSADVTTDDESGKDKGQKKKGRGVFGSLFGRKDKEKDGKEKGLKGSSPSTENINAGVSPGGNGAVRGSEDSGRSSTYSPGHSTQYTSAPPETGGTGPGSPVSNIGVRLQQQQQQVQPQPQPSVVRGSGEAKRANTATPPGPAQSQQVVDLTPAGTVVQQPSLQVSQHASQLRERDQQQQALYQQYLKRSPSSPPDQPSYGLQSASAIMPTSSSSGSGMVSGLSSASGLANAAGNLGIPNAPFRTQGGRPGSLILSPDGQGFSGIGVPELSVIRVFAGRNLQSEATFKTVLLNNSTTAGDLVRQAMQRFRLVAGEDAGDYYLTVKQVEGGASASLRPEERPLVVFEELVEQALEMPKVKRSSMGSISSIASNLSSHPAIKKLAMNDFTDDSAVKFYLNRRNEDGKEDSLFSEDEDATVANISHDDGDAKGQYLSVNTSIGSNVGAERFSSPSFRFVLQLVIYPEELPDDMVFDPHTEAIVFKDTLRDRSQSSALASPGVSQNFRKKMLVFPKNITVAEVIELGLERFGILEGVVDGGDEVEDKTAKRRSSSTRVRYTLIVQVDGQERELSPSSKVIDAFPRPPTYRRSGEVKRRSIDSAHLLATAEDVQADDPVFLLRRAVTYRSTASSRHRLSAPLDEIALSHLHRESVSNSMVSTSSMASEPGAAGASGGDDAKPRQPSRQEIIAAQRAASRANQKAMLSTQANSHRGVDVLLPGKAMLRSSRYDVDDRMRYSYVQPDGETYDISDIIEEEFKDGGGAQNRERSSASGQAGGGDLLQGVVNGFQPGVGAKLIDRVLNKINSGKNAAQLVVAQSLSAGQLNSASTTGSFASTTSSSSEYSNNNEGDTVRRGGGSRSVTPTTATTASASGPRGMSPSPQSEPAKWEQRPRATTPTTAAPLHRHQQPSIASVMSDISVQRSITPTGPRVGSPTMASGSESKASRSATTTALPSSATNTAQPARKPIIPKDDFGLTDMLAVIELRAGIKKTPRPPLDEVEELLFGPPIDVKSIHPQVRDAFGNTFKKLEEMDAALDDLLFKAMHLF</sequence>
<evidence type="ECO:0000313" key="7">
    <source>
        <dbReference type="Proteomes" id="UP000294933"/>
    </source>
</evidence>
<dbReference type="GO" id="GO:0007165">
    <property type="term" value="P:signal transduction"/>
    <property type="evidence" value="ECO:0007669"/>
    <property type="project" value="InterPro"/>
</dbReference>
<dbReference type="PROSITE" id="PS50002">
    <property type="entry name" value="SH3"/>
    <property type="match status" value="1"/>
</dbReference>
<dbReference type="InterPro" id="IPR036028">
    <property type="entry name" value="SH3-like_dom_sf"/>
</dbReference>
<feature type="compositionally biased region" description="Low complexity" evidence="3">
    <location>
        <begin position="582"/>
        <end position="597"/>
    </location>
</feature>
<dbReference type="InterPro" id="IPR000159">
    <property type="entry name" value="RA_dom"/>
</dbReference>
<feature type="domain" description="Ras-associating" evidence="5">
    <location>
        <begin position="744"/>
        <end position="874"/>
    </location>
</feature>
<dbReference type="Pfam" id="PF00018">
    <property type="entry name" value="SH3_1"/>
    <property type="match status" value="1"/>
</dbReference>
<keyword evidence="1 2" id="KW-0728">SH3 domain</keyword>
<feature type="region of interest" description="Disordered" evidence="3">
    <location>
        <begin position="1123"/>
        <end position="1153"/>
    </location>
</feature>
<organism evidence="6 7">
    <name type="scientific">Rickenella mellea</name>
    <dbReference type="NCBI Taxonomy" id="50990"/>
    <lineage>
        <taxon>Eukaryota</taxon>
        <taxon>Fungi</taxon>
        <taxon>Dikarya</taxon>
        <taxon>Basidiomycota</taxon>
        <taxon>Agaricomycotina</taxon>
        <taxon>Agaricomycetes</taxon>
        <taxon>Hymenochaetales</taxon>
        <taxon>Rickenellaceae</taxon>
        <taxon>Rickenella</taxon>
    </lineage>
</organism>
<evidence type="ECO:0000256" key="1">
    <source>
        <dbReference type="ARBA" id="ARBA00022443"/>
    </source>
</evidence>